<dbReference type="SUPFAM" id="SSF55874">
    <property type="entry name" value="ATPase domain of HSP90 chaperone/DNA topoisomerase II/histidine kinase"/>
    <property type="match status" value="1"/>
</dbReference>
<keyword evidence="1 2" id="KW-0597">Phosphoprotein</keyword>
<dbReference type="CDD" id="cd17546">
    <property type="entry name" value="REC_hyHK_CKI1_RcsC-like"/>
    <property type="match status" value="1"/>
</dbReference>
<feature type="modified residue" description="4-aspartylphosphate" evidence="2">
    <location>
        <position position="363"/>
    </location>
</feature>
<dbReference type="Proteomes" id="UP000037460">
    <property type="component" value="Unassembled WGS sequence"/>
</dbReference>
<dbReference type="InterPro" id="IPR001789">
    <property type="entry name" value="Sig_transdc_resp-reg_receiver"/>
</dbReference>
<evidence type="ECO:0000259" key="5">
    <source>
        <dbReference type="PROSITE" id="PS50110"/>
    </source>
</evidence>
<sequence>MTSGNHLLDLVNDLLALHGTVELERQRFNLRELLEEHSKACAVQAREKSVRFQWTVGKCVPKHVLGDRRRLLQVINHLTANALRSTSRGEISISAEVVHETQGAIKLQLVVIDTGVGVQQEVLDEATAVLLHEDAEKAIELSSWRNARAVGRTAALGIAICHQLLSSMGGSLMVKSTYGEGSRVEAMCLLEKTYSNTVIERRNSRESVASEVSEQSEKDARVPCPFEFKAGGTRNAEPEGKAGAGGTSSTDEDVSSSTHSQCQHLGKVKGGGIDVDTDRSTHSNETDEVSVGRGAVDDDGEAQRRFEVLVVEDNDLNAWVVCSMLQGRGHLVRHVPDGSAAVELVGYTLRHADAPRIDLILMDCSMPIVDGYTATALIRYLEAGELEGAAAAGAAATGLRSCTTSGMSVPIIALTAFAMAADRVKCLEAGMDDYMTKPVGKSSLLKLVDRYRRAGLGLGGAAPSSQLQSDANQLLPARGGLRPHLPYVLSFRERLCEIALSMRRAASQGLFKAVIDEAEQLSQLCVLPELDEVRQAADGIAKLTVSAGGGEGEA</sequence>
<evidence type="ECO:0000313" key="7">
    <source>
        <dbReference type="Proteomes" id="UP000037460"/>
    </source>
</evidence>
<dbReference type="Pfam" id="PF00072">
    <property type="entry name" value="Response_reg"/>
    <property type="match status" value="1"/>
</dbReference>
<accession>A0A0M0JGK0</accession>
<dbReference type="PANTHER" id="PTHR45339">
    <property type="entry name" value="HYBRID SIGNAL TRANSDUCTION HISTIDINE KINASE J"/>
    <property type="match status" value="1"/>
</dbReference>
<dbReference type="AlphaFoldDB" id="A0A0M0JGK0"/>
<feature type="domain" description="Response regulatory" evidence="5">
    <location>
        <begin position="307"/>
        <end position="452"/>
    </location>
</feature>
<dbReference type="EMBL" id="JWZX01002939">
    <property type="protein sequence ID" value="KOO25714.1"/>
    <property type="molecule type" value="Genomic_DNA"/>
</dbReference>
<proteinExistence type="predicted"/>
<dbReference type="OrthoDB" id="10266508at2759"/>
<feature type="domain" description="Histidine kinase" evidence="4">
    <location>
        <begin position="1"/>
        <end position="192"/>
    </location>
</feature>
<evidence type="ECO:0000313" key="6">
    <source>
        <dbReference type="EMBL" id="KOO25714.1"/>
    </source>
</evidence>
<dbReference type="GO" id="GO:0000160">
    <property type="term" value="P:phosphorelay signal transduction system"/>
    <property type="evidence" value="ECO:0007669"/>
    <property type="project" value="InterPro"/>
</dbReference>
<name>A0A0M0JGK0_9EUKA</name>
<dbReference type="PROSITE" id="PS50110">
    <property type="entry name" value="RESPONSE_REGULATORY"/>
    <property type="match status" value="1"/>
</dbReference>
<evidence type="ECO:0000259" key="4">
    <source>
        <dbReference type="PROSITE" id="PS50109"/>
    </source>
</evidence>
<evidence type="ECO:0000256" key="3">
    <source>
        <dbReference type="SAM" id="MobiDB-lite"/>
    </source>
</evidence>
<keyword evidence="7" id="KW-1185">Reference proteome</keyword>
<comment type="caution">
    <text evidence="6">The sequence shown here is derived from an EMBL/GenBank/DDBJ whole genome shotgun (WGS) entry which is preliminary data.</text>
</comment>
<dbReference type="PROSITE" id="PS50109">
    <property type="entry name" value="HIS_KIN"/>
    <property type="match status" value="1"/>
</dbReference>
<evidence type="ECO:0000256" key="1">
    <source>
        <dbReference type="ARBA" id="ARBA00022553"/>
    </source>
</evidence>
<dbReference type="Gene3D" id="3.40.50.2300">
    <property type="match status" value="1"/>
</dbReference>
<feature type="compositionally biased region" description="Basic and acidic residues" evidence="3">
    <location>
        <begin position="276"/>
        <end position="285"/>
    </location>
</feature>
<dbReference type="InterPro" id="IPR003594">
    <property type="entry name" value="HATPase_dom"/>
</dbReference>
<protein>
    <submittedName>
        <fullName evidence="6">Sensor response regulator hybrid</fullName>
    </submittedName>
</protein>
<dbReference type="InterPro" id="IPR011006">
    <property type="entry name" value="CheY-like_superfamily"/>
</dbReference>
<dbReference type="PANTHER" id="PTHR45339:SF3">
    <property type="entry name" value="HISTIDINE KINASE"/>
    <property type="match status" value="1"/>
</dbReference>
<dbReference type="Pfam" id="PF02518">
    <property type="entry name" value="HATPase_c"/>
    <property type="match status" value="1"/>
</dbReference>
<reference evidence="7" key="1">
    <citation type="journal article" date="2015" name="PLoS Genet.">
        <title>Genome Sequence and Transcriptome Analyses of Chrysochromulina tobin: Metabolic Tools for Enhanced Algal Fitness in the Prominent Order Prymnesiales (Haptophyceae).</title>
        <authorList>
            <person name="Hovde B.T."/>
            <person name="Deodato C.R."/>
            <person name="Hunsperger H.M."/>
            <person name="Ryken S.A."/>
            <person name="Yost W."/>
            <person name="Jha R.K."/>
            <person name="Patterson J."/>
            <person name="Monnat R.J. Jr."/>
            <person name="Barlow S.B."/>
            <person name="Starkenburg S.R."/>
            <person name="Cattolico R.A."/>
        </authorList>
    </citation>
    <scope>NUCLEOTIDE SEQUENCE</scope>
    <source>
        <strain evidence="7">CCMP291</strain>
    </source>
</reference>
<feature type="region of interest" description="Disordered" evidence="3">
    <location>
        <begin position="203"/>
        <end position="295"/>
    </location>
</feature>
<dbReference type="SMART" id="SM00387">
    <property type="entry name" value="HATPase_c"/>
    <property type="match status" value="1"/>
</dbReference>
<dbReference type="InterPro" id="IPR036890">
    <property type="entry name" value="HATPase_C_sf"/>
</dbReference>
<dbReference type="Gene3D" id="3.30.565.10">
    <property type="entry name" value="Histidine kinase-like ATPase, C-terminal domain"/>
    <property type="match status" value="1"/>
</dbReference>
<gene>
    <name evidence="6" type="ORF">Ctob_003665</name>
</gene>
<dbReference type="SUPFAM" id="SSF52172">
    <property type="entry name" value="CheY-like"/>
    <property type="match status" value="1"/>
</dbReference>
<dbReference type="SMART" id="SM00448">
    <property type="entry name" value="REC"/>
    <property type="match status" value="1"/>
</dbReference>
<evidence type="ECO:0000256" key="2">
    <source>
        <dbReference type="PROSITE-ProRule" id="PRU00169"/>
    </source>
</evidence>
<organism evidence="6 7">
    <name type="scientific">Chrysochromulina tobinii</name>
    <dbReference type="NCBI Taxonomy" id="1460289"/>
    <lineage>
        <taxon>Eukaryota</taxon>
        <taxon>Haptista</taxon>
        <taxon>Haptophyta</taxon>
        <taxon>Prymnesiophyceae</taxon>
        <taxon>Prymnesiales</taxon>
        <taxon>Chrysochromulinaceae</taxon>
        <taxon>Chrysochromulina</taxon>
    </lineage>
</organism>
<dbReference type="InterPro" id="IPR005467">
    <property type="entry name" value="His_kinase_dom"/>
</dbReference>